<evidence type="ECO:0000313" key="9">
    <source>
        <dbReference type="Proteomes" id="UP001620645"/>
    </source>
</evidence>
<dbReference type="InterPro" id="IPR021109">
    <property type="entry name" value="Peptidase_aspartic_dom_sf"/>
</dbReference>
<evidence type="ECO:0000256" key="2">
    <source>
        <dbReference type="ARBA" id="ARBA00022695"/>
    </source>
</evidence>
<dbReference type="InterPro" id="IPR050951">
    <property type="entry name" value="Retrovirus_Pol_polyprotein"/>
</dbReference>
<evidence type="ECO:0000256" key="6">
    <source>
        <dbReference type="SAM" id="Phobius"/>
    </source>
</evidence>
<keyword evidence="6" id="KW-1133">Transmembrane helix</keyword>
<sequence length="1272" mass="143054">MAQQPNVGELLQVIAKQQEQITQFLTMHQKGGTKTASQSAQQLPVLPDMEQFEMGEQHSNIEDWIDRFNFAIDCAAPTLPDELKVKLLMTKLAGVAYSEYSKSCLPKKVTEFTFAQTMGKLKGLFGKPQSIWIDRYECLRAVKHDGEEFGMFINRQKRLLRDFNFKKLNEEQFNCLVLLLSLKAPNESILRSRIFAKLAADGDQIKYDNVVEDLKVYLSTISEAKTLEQPPTTTKNIFAVKKGHKKREGSSCSSSVKSTSSYGNLAQRGCWRCGVSHFPKKCNHLKTTCRKCNKIGHLERMCAKHQAWLKKNDDRIKDGKATNCVRIGALMLENGTQPKKLIEAPIEVNGKDVEFVMDMGTEVTVLCQESHRQIGSPKLGNCNEKAILHDGTTRRFLGKGFAKFSFGGQIRKGQFFVSEKGSKNLFGTDMMDKFGLLDSFKRNLKVVQQEENVQKELPAKSKSKNAQKNEGRSPTKHFAVGAKVITNGGSQPMQIGYVINRKGMMYDVHFQDGYTGRFHANNLEEYLPAKFEGPGFVDSESPNGSDRHSNSNGKRFRFYFTEQIGRFELKVFNGKISHITLTDQLAYVLGYEQEQEIRNEELAKYAVDLGGGVSHLCIYLNSGVIESMIVGNTFANLLQVIAVEGKSGSVVEKDFQSPLFHKIIAREVDVLDVEIRTLTGREVPFEFGQVVLTLQFKKQVYQQNGGGVSFFEGAPTFQRGYGYFLGVPRQKGAGVGSVLRNLWRYLRPMVSAARPYAANIAAEIGKEGLETGARFLNEVSKGGNIKDALVSEGKEGAKKLLDKASSSLQKGRGRRKRRGGRKKAEIILKPSDIHPITSYVDLSKVFVCTEFKLKKVADDGVVVDVPANAAVGLIQMPGATFIRNLKVHINQREVYDSNQLYSYKVFLDTELSYPVAAKEAYFGVAGYFRDSDPTKVNDKRKKAVEESKSFQTISKLSADIFNQDLYMISNVEIDIELALQSDDFMIHQEAANRDKYTLEVVDCRLIVKTVDLMDGLSLDIAKKLDMEPARYGIRKTLMKSLFITGGRYDFSANLFTEEVPRRVIIGLVPNQNYIGHNQKNPFYFNHHNVRDIELTASGRTYPQFPYNLDYKNNRYARAYHDTQEHLGMACTTESNGISYSMFKTAYYLYVFQMTNAQEDSPGFELIKEGCTAVNIRFAEAVPNEGVTLIAYADMSGENYSSDFVQMPSSDAVHDGIVLCFPDVIEKSPINFFLCLIYLFGAAGTAVAGFYLFLRERRIRRRNGQPVHRQSSL</sequence>
<dbReference type="GO" id="GO:0004519">
    <property type="term" value="F:endonuclease activity"/>
    <property type="evidence" value="ECO:0007669"/>
    <property type="project" value="UniProtKB-KW"/>
</dbReference>
<keyword evidence="6" id="KW-0812">Transmembrane</keyword>
<proteinExistence type="predicted"/>
<accession>A0ABD2HSM7</accession>
<keyword evidence="4" id="KW-0378">Hydrolase</keyword>
<comment type="caution">
    <text evidence="8">The sequence shown here is derived from an EMBL/GenBank/DDBJ whole genome shotgun (WGS) entry which is preliminary data.</text>
</comment>
<dbReference type="InterPro" id="IPR055510">
    <property type="entry name" value="DUF7083"/>
</dbReference>
<evidence type="ECO:0000256" key="1">
    <source>
        <dbReference type="ARBA" id="ARBA00022679"/>
    </source>
</evidence>
<dbReference type="Proteomes" id="UP001620645">
    <property type="component" value="Unassembled WGS sequence"/>
</dbReference>
<feature type="domain" description="DUF7083" evidence="7">
    <location>
        <begin position="56"/>
        <end position="127"/>
    </location>
</feature>
<protein>
    <recommendedName>
        <fullName evidence="7">DUF7083 domain-containing protein</fullName>
    </recommendedName>
</protein>
<feature type="transmembrane region" description="Helical" evidence="6">
    <location>
        <begin position="1229"/>
        <end position="1253"/>
    </location>
</feature>
<keyword evidence="2" id="KW-0548">Nucleotidyltransferase</keyword>
<dbReference type="Gene3D" id="2.40.70.10">
    <property type="entry name" value="Acid Proteases"/>
    <property type="match status" value="1"/>
</dbReference>
<feature type="region of interest" description="Disordered" evidence="5">
    <location>
        <begin position="801"/>
        <end position="822"/>
    </location>
</feature>
<evidence type="ECO:0000256" key="3">
    <source>
        <dbReference type="ARBA" id="ARBA00022722"/>
    </source>
</evidence>
<reference evidence="8 9" key="1">
    <citation type="submission" date="2024-10" db="EMBL/GenBank/DDBJ databases">
        <authorList>
            <person name="Kim D."/>
        </authorList>
    </citation>
    <scope>NUCLEOTIDE SEQUENCE [LARGE SCALE GENOMIC DNA]</scope>
    <source>
        <strain evidence="8">Taebaek</strain>
    </source>
</reference>
<feature type="compositionally biased region" description="Basic residues" evidence="5">
    <location>
        <begin position="811"/>
        <end position="821"/>
    </location>
</feature>
<feature type="region of interest" description="Disordered" evidence="5">
    <location>
        <begin position="454"/>
        <end position="475"/>
    </location>
</feature>
<evidence type="ECO:0000259" key="7">
    <source>
        <dbReference type="Pfam" id="PF23309"/>
    </source>
</evidence>
<dbReference type="GO" id="GO:0016779">
    <property type="term" value="F:nucleotidyltransferase activity"/>
    <property type="evidence" value="ECO:0007669"/>
    <property type="project" value="UniProtKB-KW"/>
</dbReference>
<organism evidence="8 9">
    <name type="scientific">Heterodera schachtii</name>
    <name type="common">Sugarbeet cyst nematode worm</name>
    <name type="synonym">Tylenchus schachtii</name>
    <dbReference type="NCBI Taxonomy" id="97005"/>
    <lineage>
        <taxon>Eukaryota</taxon>
        <taxon>Metazoa</taxon>
        <taxon>Ecdysozoa</taxon>
        <taxon>Nematoda</taxon>
        <taxon>Chromadorea</taxon>
        <taxon>Rhabditida</taxon>
        <taxon>Tylenchina</taxon>
        <taxon>Tylenchomorpha</taxon>
        <taxon>Tylenchoidea</taxon>
        <taxon>Heteroderidae</taxon>
        <taxon>Heteroderinae</taxon>
        <taxon>Heterodera</taxon>
    </lineage>
</organism>
<dbReference type="PANTHER" id="PTHR37984:SF5">
    <property type="entry name" value="PROTEIN NYNRIN-LIKE"/>
    <property type="match status" value="1"/>
</dbReference>
<evidence type="ECO:0000313" key="8">
    <source>
        <dbReference type="EMBL" id="KAL3071344.1"/>
    </source>
</evidence>
<keyword evidence="4" id="KW-0255">Endonuclease</keyword>
<dbReference type="Pfam" id="PF23309">
    <property type="entry name" value="DUF7083"/>
    <property type="match status" value="1"/>
</dbReference>
<dbReference type="EMBL" id="JBICCN010000394">
    <property type="protein sequence ID" value="KAL3071344.1"/>
    <property type="molecule type" value="Genomic_DNA"/>
</dbReference>
<gene>
    <name evidence="8" type="ORF">niasHS_017201</name>
</gene>
<dbReference type="SUPFAM" id="SSF50630">
    <property type="entry name" value="Acid proteases"/>
    <property type="match status" value="1"/>
</dbReference>
<keyword evidence="1" id="KW-0808">Transferase</keyword>
<name>A0ABD2HSM7_HETSC</name>
<evidence type="ECO:0000256" key="5">
    <source>
        <dbReference type="SAM" id="MobiDB-lite"/>
    </source>
</evidence>
<keyword evidence="6" id="KW-0472">Membrane</keyword>
<dbReference type="PANTHER" id="PTHR37984">
    <property type="entry name" value="PROTEIN CBG26694"/>
    <property type="match status" value="1"/>
</dbReference>
<dbReference type="AlphaFoldDB" id="A0ABD2HSM7"/>
<evidence type="ECO:0000256" key="4">
    <source>
        <dbReference type="ARBA" id="ARBA00022759"/>
    </source>
</evidence>
<keyword evidence="3" id="KW-0540">Nuclease</keyword>
<keyword evidence="9" id="KW-1185">Reference proteome</keyword>